<dbReference type="RefSeq" id="WP_190035898.1">
    <property type="nucleotide sequence ID" value="NZ_BMWD01000008.1"/>
</dbReference>
<dbReference type="Proteomes" id="UP000645555">
    <property type="component" value="Unassembled WGS sequence"/>
</dbReference>
<dbReference type="AlphaFoldDB" id="A0A918KE67"/>
<keyword evidence="3" id="KW-1185">Reference proteome</keyword>
<feature type="compositionally biased region" description="Pro residues" evidence="1">
    <location>
        <begin position="58"/>
        <end position="67"/>
    </location>
</feature>
<evidence type="ECO:0000313" key="3">
    <source>
        <dbReference type="Proteomes" id="UP000645555"/>
    </source>
</evidence>
<reference evidence="2" key="1">
    <citation type="journal article" date="2014" name="Int. J. Syst. Evol. Microbiol.">
        <title>Complete genome sequence of Corynebacterium casei LMG S-19264T (=DSM 44701T), isolated from a smear-ripened cheese.</title>
        <authorList>
            <consortium name="US DOE Joint Genome Institute (JGI-PGF)"/>
            <person name="Walter F."/>
            <person name="Albersmeier A."/>
            <person name="Kalinowski J."/>
            <person name="Ruckert C."/>
        </authorList>
    </citation>
    <scope>NUCLEOTIDE SEQUENCE</scope>
    <source>
        <strain evidence="2">JCM 4956</strain>
    </source>
</reference>
<protein>
    <submittedName>
        <fullName evidence="2">Uncharacterized protein</fullName>
    </submittedName>
</protein>
<name>A0A918KE67_9ACTN</name>
<sequence length="67" mass="7126">MAAEKPSEDPVGAARPNTAPETTSSGSTHPVRREVRTRTPYDPAAPGLREAGRRVLPGEPPAPARHF</sequence>
<evidence type="ECO:0000256" key="1">
    <source>
        <dbReference type="SAM" id="MobiDB-lite"/>
    </source>
</evidence>
<evidence type="ECO:0000313" key="2">
    <source>
        <dbReference type="EMBL" id="GGX59453.1"/>
    </source>
</evidence>
<proteinExistence type="predicted"/>
<reference evidence="2" key="2">
    <citation type="submission" date="2020-09" db="EMBL/GenBank/DDBJ databases">
        <authorList>
            <person name="Sun Q."/>
            <person name="Ohkuma M."/>
        </authorList>
    </citation>
    <scope>NUCLEOTIDE SEQUENCE</scope>
    <source>
        <strain evidence="2">JCM 4956</strain>
    </source>
</reference>
<comment type="caution">
    <text evidence="2">The sequence shown here is derived from an EMBL/GenBank/DDBJ whole genome shotgun (WGS) entry which is preliminary data.</text>
</comment>
<organism evidence="2 3">
    <name type="scientific">Streptomyces fructofermentans</name>
    <dbReference type="NCBI Taxonomy" id="152141"/>
    <lineage>
        <taxon>Bacteria</taxon>
        <taxon>Bacillati</taxon>
        <taxon>Actinomycetota</taxon>
        <taxon>Actinomycetes</taxon>
        <taxon>Kitasatosporales</taxon>
        <taxon>Streptomycetaceae</taxon>
        <taxon>Streptomyces</taxon>
    </lineage>
</organism>
<dbReference type="EMBL" id="BMWD01000008">
    <property type="protein sequence ID" value="GGX59453.1"/>
    <property type="molecule type" value="Genomic_DNA"/>
</dbReference>
<feature type="compositionally biased region" description="Polar residues" evidence="1">
    <location>
        <begin position="19"/>
        <end position="28"/>
    </location>
</feature>
<gene>
    <name evidence="2" type="ORF">GCM10010515_29370</name>
</gene>
<feature type="region of interest" description="Disordered" evidence="1">
    <location>
        <begin position="1"/>
        <end position="67"/>
    </location>
</feature>
<accession>A0A918KE67</accession>